<dbReference type="Proteomes" id="UP000241986">
    <property type="component" value="Unassembled WGS sequence"/>
</dbReference>
<organism evidence="1 2">
    <name type="scientific">Aeromonas veronii</name>
    <dbReference type="NCBI Taxonomy" id="654"/>
    <lineage>
        <taxon>Bacteria</taxon>
        <taxon>Pseudomonadati</taxon>
        <taxon>Pseudomonadota</taxon>
        <taxon>Gammaproteobacteria</taxon>
        <taxon>Aeromonadales</taxon>
        <taxon>Aeromonadaceae</taxon>
        <taxon>Aeromonas</taxon>
    </lineage>
</organism>
<name>A0A2T4MUS1_AERVE</name>
<protein>
    <submittedName>
        <fullName evidence="1">Uncharacterized protein</fullName>
    </submittedName>
</protein>
<evidence type="ECO:0000313" key="2">
    <source>
        <dbReference type="Proteomes" id="UP000241986"/>
    </source>
</evidence>
<proteinExistence type="predicted"/>
<comment type="caution">
    <text evidence="1">The sequence shown here is derived from an EMBL/GenBank/DDBJ whole genome shotgun (WGS) entry which is preliminary data.</text>
</comment>
<sequence length="116" mass="13459">MRLTARQQKMLQPMVVYGSQIHYYLRDNERNGFWDNDRNLPVRIGSTLKSLIQANLVECEYAGTEIHIYRVTAESKLKYQCDCTKGELFDRNNQLIGTCPKCYQGCRRTPCDSDGD</sequence>
<gene>
    <name evidence="1" type="ORF">DAA48_25885</name>
</gene>
<dbReference type="RefSeq" id="WP_107685243.1">
    <property type="nucleotide sequence ID" value="NZ_PZKL01000060.1"/>
</dbReference>
<evidence type="ECO:0000313" key="1">
    <source>
        <dbReference type="EMBL" id="PTH78236.1"/>
    </source>
</evidence>
<dbReference type="EMBL" id="PZKL01000060">
    <property type="protein sequence ID" value="PTH78236.1"/>
    <property type="molecule type" value="Genomic_DNA"/>
</dbReference>
<reference evidence="1 2" key="1">
    <citation type="submission" date="2018-03" db="EMBL/GenBank/DDBJ databases">
        <title>Aeromonas veronii whole genome sequencing and analysis.</title>
        <authorList>
            <person name="Xie H."/>
            <person name="Liu T."/>
            <person name="Wang K."/>
        </authorList>
    </citation>
    <scope>NUCLEOTIDE SEQUENCE [LARGE SCALE GENOMIC DNA]</scope>
    <source>
        <strain evidence="1 2">XH.VA.1</strain>
    </source>
</reference>
<accession>A0A2T4MUS1</accession>
<dbReference type="AlphaFoldDB" id="A0A2T4MUS1"/>